<keyword evidence="1" id="KW-0548">Nucleotidyltransferase</keyword>
<dbReference type="Proteomes" id="UP000193067">
    <property type="component" value="Unassembled WGS sequence"/>
</dbReference>
<keyword evidence="1" id="KW-0694">RNA-binding</keyword>
<keyword evidence="1" id="KW-0696">RNA-directed RNA polymerase</keyword>
<dbReference type="GO" id="GO:0003723">
    <property type="term" value="F:RNA binding"/>
    <property type="evidence" value="ECO:0007669"/>
    <property type="project" value="UniProtKB-KW"/>
</dbReference>
<dbReference type="EMBL" id="KZ084090">
    <property type="protein sequence ID" value="OSD06554.1"/>
    <property type="molecule type" value="Genomic_DNA"/>
</dbReference>
<sequence>MEIYVSQLNYSATKWEVKRAFADVLHREPWYRPDDHKARPINFDVEFRNPGPGSLPNDGTAVLILPDRALGRAFFRWAIRPENRIRIRGRKVYLQEGDKPPRRRTIQVLHKTPFIDPTIEEEREARNYRIGQIGIVIDAIQFGVYFRRPDDPPTANRVFANEYEIRRMDTFSGRLCLDYDHKMMRIEMGNCVTDKTSEHIVIDLSNIKKIGYGTIEAGNYYICFELYCPPRFERQDMYRSYTGEGWKDGKGFRERLPHLDKLHQAVGRYAFQLRLLLNHEVRSKSLKALCEEAGIKPPSKVKIDVENCGFFRPEVMRTVQEWICGFSWPVAFQLEALLRNGLLHTGHLHELRGEIEGLHEEDADFTADVLRHFSEKLRSKHRDETVVDCFRNTLADARNTLANEQDEENSLSAEQPAILVLKPESKVKPESKGTIKCYHVIVTPTRELLEGPYDTQSNRVVRRYYDYRENFVRVEFRDENKMEFRWPKEVSGRSLIEQRFGSILKQGIEIAGRRFRFLGYSNSGLGAHTTWFMSDFEHPEEGLVTPNKIRNDLGNFEDVNTIPSKYAARIAQAFSATDPSVRIRRDQWDADLKDLGTEKYEHTDGQGTISPALRDIIWEALVKAQPDLSKLTLKPSAYQIRFLGFKGMVVVDETLEGVYMRMRPSMRKFEAHDHDKSEAEIEIAKAFVYPGTARLCRPLIMVLEDLGVRKEAFLTLQERAKAAVVTASDTMATTIELLRKHNLGNTFGLRWILQHLQKAGMGMPREGEQRVMDNPFILRLVKYAQSHILREIKHKAAIPIPKAHQLVGVADEGPEYVEMRKMENVFCLKENEIFGEVIAIQNHSAECTERLILMTVGQVSISRSPHIHPGDVQRVKAVGKPPDDKICFFRNLRNVVVLPSVGKSSLASCLAGGDVDGRADEFLVIKDPTLLPTIRADPAKYEGCKPRRLDRPSTVDDICDFFVEYMQSDVIGLLADLHLKIADQSQYGTFDKDCLKLAILCSQAVDYPKNGVPVDRENLPHPLIRANPDWKKAEDNDPRPSDYYESTRALGALFRNIEIKPVQPPSSSYPNGTPDMPTLALPLSDSISRALLPAVTRYLGAEHARHGADDKAVAALSPLFRYYADELRFLCLTHALSDRTDVRLSEEEVAIGTILAKCDQPRWRQNRMHRMREHAGQLVRHVKHARLRAPLAKDAREDELVGALRRAWLAWDYGMRNQSVFGARSFSLIALGVVCDVLEKLAKLDSQSEDGDVPEDRGQDGCEEGADCDWE</sequence>
<dbReference type="GO" id="GO:0030422">
    <property type="term" value="P:siRNA processing"/>
    <property type="evidence" value="ECO:0007669"/>
    <property type="project" value="TreeGrafter"/>
</dbReference>
<reference evidence="5 6" key="1">
    <citation type="journal article" date="2015" name="Biotechnol. Biofuels">
        <title>Enhanced degradation of softwood versus hardwood by the white-rot fungus Pycnoporus coccineus.</title>
        <authorList>
            <person name="Couturier M."/>
            <person name="Navarro D."/>
            <person name="Chevret D."/>
            <person name="Henrissat B."/>
            <person name="Piumi F."/>
            <person name="Ruiz-Duenas F.J."/>
            <person name="Martinez A.T."/>
            <person name="Grigoriev I.V."/>
            <person name="Riley R."/>
            <person name="Lipzen A."/>
            <person name="Berrin J.G."/>
            <person name="Master E.R."/>
            <person name="Rosso M.N."/>
        </authorList>
    </citation>
    <scope>NUCLEOTIDE SEQUENCE [LARGE SCALE GENOMIC DNA]</scope>
    <source>
        <strain evidence="5 6">BRFM310</strain>
    </source>
</reference>
<accession>A0A1Y2J171</accession>
<evidence type="ECO:0000256" key="3">
    <source>
        <dbReference type="SAM" id="MobiDB-lite"/>
    </source>
</evidence>
<evidence type="ECO:0000256" key="1">
    <source>
        <dbReference type="RuleBase" id="RU363098"/>
    </source>
</evidence>
<dbReference type="GO" id="GO:0003968">
    <property type="term" value="F:RNA-directed RNA polymerase activity"/>
    <property type="evidence" value="ECO:0007669"/>
    <property type="project" value="UniProtKB-KW"/>
</dbReference>
<dbReference type="OrthoDB" id="6513042at2759"/>
<feature type="region of interest" description="Disordered" evidence="3">
    <location>
        <begin position="1246"/>
        <end position="1271"/>
    </location>
</feature>
<evidence type="ECO:0000259" key="4">
    <source>
        <dbReference type="Pfam" id="PF05183"/>
    </source>
</evidence>
<dbReference type="InterPro" id="IPR007855">
    <property type="entry name" value="RDRP"/>
</dbReference>
<dbReference type="PANTHER" id="PTHR23079:SF55">
    <property type="entry name" value="RNA-DIRECTED RNA POLYMERASE"/>
    <property type="match status" value="1"/>
</dbReference>
<dbReference type="Pfam" id="PF05183">
    <property type="entry name" value="RdRP"/>
    <property type="match status" value="1"/>
</dbReference>
<comment type="similarity">
    <text evidence="1">Belongs to the RdRP family.</text>
</comment>
<name>A0A1Y2J171_TRAC3</name>
<keyword evidence="2" id="KW-0175">Coiled coil</keyword>
<dbReference type="GO" id="GO:0031380">
    <property type="term" value="C:nuclear RNA-directed RNA polymerase complex"/>
    <property type="evidence" value="ECO:0007669"/>
    <property type="project" value="TreeGrafter"/>
</dbReference>
<proteinExistence type="inferred from homology"/>
<feature type="domain" description="RDRP core" evidence="4">
    <location>
        <begin position="442"/>
        <end position="1057"/>
    </location>
</feature>
<dbReference type="EC" id="2.7.7.48" evidence="1"/>
<evidence type="ECO:0000313" key="6">
    <source>
        <dbReference type="Proteomes" id="UP000193067"/>
    </source>
</evidence>
<dbReference type="AlphaFoldDB" id="A0A1Y2J171"/>
<gene>
    <name evidence="5" type="ORF">PYCCODRAFT_1360582</name>
</gene>
<protein>
    <recommendedName>
        <fullName evidence="1">RNA-dependent RNA polymerase</fullName>
        <ecNumber evidence="1">2.7.7.48</ecNumber>
    </recommendedName>
</protein>
<dbReference type="InterPro" id="IPR057596">
    <property type="entry name" value="RDRP_core"/>
</dbReference>
<feature type="compositionally biased region" description="Acidic residues" evidence="3">
    <location>
        <begin position="1261"/>
        <end position="1271"/>
    </location>
</feature>
<comment type="catalytic activity">
    <reaction evidence="1">
        <text>RNA(n) + a ribonucleoside 5'-triphosphate = RNA(n+1) + diphosphate</text>
        <dbReference type="Rhea" id="RHEA:21248"/>
        <dbReference type="Rhea" id="RHEA-COMP:14527"/>
        <dbReference type="Rhea" id="RHEA-COMP:17342"/>
        <dbReference type="ChEBI" id="CHEBI:33019"/>
        <dbReference type="ChEBI" id="CHEBI:61557"/>
        <dbReference type="ChEBI" id="CHEBI:140395"/>
        <dbReference type="EC" id="2.7.7.48"/>
    </reaction>
</comment>
<organism evidence="5 6">
    <name type="scientific">Trametes coccinea (strain BRFM310)</name>
    <name type="common">Pycnoporus coccineus</name>
    <dbReference type="NCBI Taxonomy" id="1353009"/>
    <lineage>
        <taxon>Eukaryota</taxon>
        <taxon>Fungi</taxon>
        <taxon>Dikarya</taxon>
        <taxon>Basidiomycota</taxon>
        <taxon>Agaricomycotina</taxon>
        <taxon>Agaricomycetes</taxon>
        <taxon>Polyporales</taxon>
        <taxon>Polyporaceae</taxon>
        <taxon>Trametes</taxon>
    </lineage>
</organism>
<evidence type="ECO:0000313" key="5">
    <source>
        <dbReference type="EMBL" id="OSD06554.1"/>
    </source>
</evidence>
<dbReference type="PANTHER" id="PTHR23079">
    <property type="entry name" value="RNA-DEPENDENT RNA POLYMERASE"/>
    <property type="match status" value="1"/>
</dbReference>
<feature type="coiled-coil region" evidence="2">
    <location>
        <begin position="387"/>
        <end position="414"/>
    </location>
</feature>
<keyword evidence="1" id="KW-0808">Transferase</keyword>
<keyword evidence="6" id="KW-1185">Reference proteome</keyword>
<evidence type="ECO:0000256" key="2">
    <source>
        <dbReference type="SAM" id="Coils"/>
    </source>
</evidence>
<dbReference type="STRING" id="1353009.A0A1Y2J171"/>